<dbReference type="Proteomes" id="UP001303473">
    <property type="component" value="Unassembled WGS sequence"/>
</dbReference>
<evidence type="ECO:0000313" key="1">
    <source>
        <dbReference type="EMBL" id="KAK3933651.1"/>
    </source>
</evidence>
<name>A0AAN6RYY9_9PEZI</name>
<gene>
    <name evidence="1" type="ORF">QBC46DRAFT_230387</name>
</gene>
<feature type="non-terminal residue" evidence="1">
    <location>
        <position position="1"/>
    </location>
</feature>
<proteinExistence type="predicted"/>
<protein>
    <submittedName>
        <fullName evidence="1">Uncharacterized protein</fullName>
    </submittedName>
</protein>
<dbReference type="AlphaFoldDB" id="A0AAN6RYY9"/>
<keyword evidence="2" id="KW-1185">Reference proteome</keyword>
<feature type="non-terminal residue" evidence="1">
    <location>
        <position position="68"/>
    </location>
</feature>
<accession>A0AAN6RYY9</accession>
<comment type="caution">
    <text evidence="1">The sequence shown here is derived from an EMBL/GenBank/DDBJ whole genome shotgun (WGS) entry which is preliminary data.</text>
</comment>
<reference evidence="2" key="1">
    <citation type="journal article" date="2023" name="Mol. Phylogenet. Evol.">
        <title>Genome-scale phylogeny and comparative genomics of the fungal order Sordariales.</title>
        <authorList>
            <person name="Hensen N."/>
            <person name="Bonometti L."/>
            <person name="Westerberg I."/>
            <person name="Brannstrom I.O."/>
            <person name="Guillou S."/>
            <person name="Cros-Aarteil S."/>
            <person name="Calhoun S."/>
            <person name="Haridas S."/>
            <person name="Kuo A."/>
            <person name="Mondo S."/>
            <person name="Pangilinan J."/>
            <person name="Riley R."/>
            <person name="LaButti K."/>
            <person name="Andreopoulos B."/>
            <person name="Lipzen A."/>
            <person name="Chen C."/>
            <person name="Yan M."/>
            <person name="Daum C."/>
            <person name="Ng V."/>
            <person name="Clum A."/>
            <person name="Steindorff A."/>
            <person name="Ohm R.A."/>
            <person name="Martin F."/>
            <person name="Silar P."/>
            <person name="Natvig D.O."/>
            <person name="Lalanne C."/>
            <person name="Gautier V."/>
            <person name="Ament-Velasquez S.L."/>
            <person name="Kruys A."/>
            <person name="Hutchinson M.I."/>
            <person name="Powell A.J."/>
            <person name="Barry K."/>
            <person name="Miller A.N."/>
            <person name="Grigoriev I.V."/>
            <person name="Debuchy R."/>
            <person name="Gladieux P."/>
            <person name="Hiltunen Thoren M."/>
            <person name="Johannesson H."/>
        </authorList>
    </citation>
    <scope>NUCLEOTIDE SEQUENCE [LARGE SCALE GENOMIC DNA]</scope>
    <source>
        <strain evidence="2">CBS 340.73</strain>
    </source>
</reference>
<evidence type="ECO:0000313" key="2">
    <source>
        <dbReference type="Proteomes" id="UP001303473"/>
    </source>
</evidence>
<sequence length="68" mass="8059">TIEERIVELTRENGRLRREITYYRHLVDKVLTPLMPILEYHINGLHSAVQKFNAQIERANAQWQAEEG</sequence>
<organism evidence="1 2">
    <name type="scientific">Diplogelasinospora grovesii</name>
    <dbReference type="NCBI Taxonomy" id="303347"/>
    <lineage>
        <taxon>Eukaryota</taxon>
        <taxon>Fungi</taxon>
        <taxon>Dikarya</taxon>
        <taxon>Ascomycota</taxon>
        <taxon>Pezizomycotina</taxon>
        <taxon>Sordariomycetes</taxon>
        <taxon>Sordariomycetidae</taxon>
        <taxon>Sordariales</taxon>
        <taxon>Diplogelasinosporaceae</taxon>
        <taxon>Diplogelasinospora</taxon>
    </lineage>
</organism>
<dbReference type="EMBL" id="MU854099">
    <property type="protein sequence ID" value="KAK3933651.1"/>
    <property type="molecule type" value="Genomic_DNA"/>
</dbReference>